<keyword evidence="2" id="KW-1185">Reference proteome</keyword>
<sequence length="275" mass="28182">MLLGVLTATVADVVARQWRLQGALDARRAARAQLAAAADALRPALRMAAGTRDAADSSDLVVVSDTLLELRAATGASVVCGVVDPSTIDLVPLATAPPALSWWRAAPQPGDVALVHVDDASGGAWIARDVESVGGTTVGCAASPLAATAQPRPRLRLTMPLPGAVAPGAPVRLARRVRWLHYRSGGLWYLGEREWDGAAWTGTQPVAGPLRPPGSRGGLTIVARDSAGNALVGSVVSSRVVRVDVVVRADVPSLTGVRGATSVDSVAFVVAPRGG</sequence>
<dbReference type="KEGG" id="gba:J421_3983"/>
<organism evidence="1 2">
    <name type="scientific">Gemmatirosa kalamazoonensis</name>
    <dbReference type="NCBI Taxonomy" id="861299"/>
    <lineage>
        <taxon>Bacteria</taxon>
        <taxon>Pseudomonadati</taxon>
        <taxon>Gemmatimonadota</taxon>
        <taxon>Gemmatimonadia</taxon>
        <taxon>Gemmatimonadales</taxon>
        <taxon>Gemmatimonadaceae</taxon>
        <taxon>Gemmatirosa</taxon>
    </lineage>
</organism>
<proteinExistence type="predicted"/>
<dbReference type="STRING" id="861299.J421_3983"/>
<name>W0RMH6_9BACT</name>
<dbReference type="AlphaFoldDB" id="W0RMH6"/>
<evidence type="ECO:0000313" key="2">
    <source>
        <dbReference type="Proteomes" id="UP000019151"/>
    </source>
</evidence>
<reference evidence="1 2" key="1">
    <citation type="journal article" date="2014" name="Genome Announc.">
        <title>Genome Sequence and Methylome of Soil Bacterium Gemmatirosa kalamazoonensis KBS708T, a Member of the Rarely Cultivated Gemmatimonadetes Phylum.</title>
        <authorList>
            <person name="Debruyn J.M."/>
            <person name="Radosevich M."/>
            <person name="Wommack K.E."/>
            <person name="Polson S.W."/>
            <person name="Hauser L.J."/>
            <person name="Fawaz M.N."/>
            <person name="Korlach J."/>
            <person name="Tsai Y.C."/>
        </authorList>
    </citation>
    <scope>NUCLEOTIDE SEQUENCE [LARGE SCALE GENOMIC DNA]</scope>
    <source>
        <strain evidence="1 2">KBS708</strain>
    </source>
</reference>
<dbReference type="eggNOG" id="ENOG5030QPT">
    <property type="taxonomic scope" value="Bacteria"/>
</dbReference>
<gene>
    <name evidence="1" type="ORF">J421_3983</name>
</gene>
<evidence type="ECO:0000313" key="1">
    <source>
        <dbReference type="EMBL" id="AHG91520.1"/>
    </source>
</evidence>
<accession>W0RMH6</accession>
<dbReference type="EMBL" id="CP007128">
    <property type="protein sequence ID" value="AHG91520.1"/>
    <property type="molecule type" value="Genomic_DNA"/>
</dbReference>
<dbReference type="HOGENOM" id="CLU_1011056_0_0_0"/>
<protein>
    <submittedName>
        <fullName evidence="1">Uncharacterized protein</fullName>
    </submittedName>
</protein>
<dbReference type="InParanoid" id="W0RMH6"/>
<dbReference type="Proteomes" id="UP000019151">
    <property type="component" value="Chromosome"/>
</dbReference>